<evidence type="ECO:0000313" key="4">
    <source>
        <dbReference type="Proteomes" id="UP000608754"/>
    </source>
</evidence>
<sequence>MNTTNLQLSIIVAVYERQDELTELLTSLTKQTNVNFEMIIVDDGSKNKLDVVCAKFKDQLDIKYYYKSNSGPGKSRNYGMEKASGNYFIFLDSDTIIPSTYIQSVFDELNSNFVDAFGGPDDADESFNDYQKAITFSMTSFLTTGGIRGGKKQVGKFQPRSFNMGISRKAYEVTGGFAAMRIGEDPDLSMRLWENGFDTRLFPDSKVIHKRRTSLKKFAKQVYQFGVARPILNQRHPKFVKLTFWFPSLFFLGTLFSWFTFLLGLLIVDYQAILWIPFDFWLVYMILIFVFSYIRFRSIKVGLLSMQTTLIQFFNYGYGFLESQFKLNVLKQNPKKAFPTHFHLED</sequence>
<dbReference type="InterPro" id="IPR029044">
    <property type="entry name" value="Nucleotide-diphossugar_trans"/>
</dbReference>
<evidence type="ECO:0000313" key="3">
    <source>
        <dbReference type="EMBL" id="MBF0597240.1"/>
    </source>
</evidence>
<dbReference type="AlphaFoldDB" id="A0A8J7FP06"/>
<accession>A0A8J7FP06</accession>
<dbReference type="Pfam" id="PF00535">
    <property type="entry name" value="Glycos_transf_2"/>
    <property type="match status" value="1"/>
</dbReference>
<dbReference type="SUPFAM" id="SSF53448">
    <property type="entry name" value="Nucleotide-diphospho-sugar transferases"/>
    <property type="match status" value="1"/>
</dbReference>
<keyword evidence="1" id="KW-0472">Membrane</keyword>
<dbReference type="Proteomes" id="UP000608754">
    <property type="component" value="Unassembled WGS sequence"/>
</dbReference>
<name>A0A8J7FP06_9FLAO</name>
<comment type="caution">
    <text evidence="3">The sequence shown here is derived from an EMBL/GenBank/DDBJ whole genome shotgun (WGS) entry which is preliminary data.</text>
</comment>
<dbReference type="EMBL" id="JADGIK010000004">
    <property type="protein sequence ID" value="MBF0597240.1"/>
    <property type="molecule type" value="Genomic_DNA"/>
</dbReference>
<reference evidence="3" key="1">
    <citation type="submission" date="2020-10" db="EMBL/GenBank/DDBJ databases">
        <authorList>
            <person name="Lu T."/>
            <person name="Wang Q."/>
            <person name="Han X."/>
        </authorList>
    </citation>
    <scope>NUCLEOTIDE SEQUENCE</scope>
    <source>
        <strain evidence="3">WQ 117</strain>
    </source>
</reference>
<gene>
    <name evidence="3" type="ORF">IM532_07245</name>
</gene>
<dbReference type="GO" id="GO:0016758">
    <property type="term" value="F:hexosyltransferase activity"/>
    <property type="evidence" value="ECO:0007669"/>
    <property type="project" value="UniProtKB-ARBA"/>
</dbReference>
<evidence type="ECO:0000259" key="2">
    <source>
        <dbReference type="Pfam" id="PF00535"/>
    </source>
</evidence>
<dbReference type="PANTHER" id="PTHR22916">
    <property type="entry name" value="GLYCOSYLTRANSFERASE"/>
    <property type="match status" value="1"/>
</dbReference>
<dbReference type="PANTHER" id="PTHR22916:SF64">
    <property type="entry name" value="TRANSFERASE, PUTATIVE-RELATED"/>
    <property type="match status" value="1"/>
</dbReference>
<feature type="transmembrane region" description="Helical" evidence="1">
    <location>
        <begin position="274"/>
        <end position="296"/>
    </location>
</feature>
<feature type="transmembrane region" description="Helical" evidence="1">
    <location>
        <begin position="244"/>
        <end position="268"/>
    </location>
</feature>
<dbReference type="RefSeq" id="WP_194182788.1">
    <property type="nucleotide sequence ID" value="NZ_JADGIK010000004.1"/>
</dbReference>
<protein>
    <submittedName>
        <fullName evidence="3">Glycosyltransferase</fullName>
    </submittedName>
</protein>
<dbReference type="Gene3D" id="3.90.550.10">
    <property type="entry name" value="Spore Coat Polysaccharide Biosynthesis Protein SpsA, Chain A"/>
    <property type="match status" value="1"/>
</dbReference>
<keyword evidence="1" id="KW-1133">Transmembrane helix</keyword>
<organism evidence="3 4">
    <name type="scientific">Faecalibacter rhinopitheci</name>
    <dbReference type="NCBI Taxonomy" id="2779678"/>
    <lineage>
        <taxon>Bacteria</taxon>
        <taxon>Pseudomonadati</taxon>
        <taxon>Bacteroidota</taxon>
        <taxon>Flavobacteriia</taxon>
        <taxon>Flavobacteriales</taxon>
        <taxon>Weeksellaceae</taxon>
        <taxon>Faecalibacter</taxon>
    </lineage>
</organism>
<dbReference type="InterPro" id="IPR001173">
    <property type="entry name" value="Glyco_trans_2-like"/>
</dbReference>
<keyword evidence="1" id="KW-0812">Transmembrane</keyword>
<evidence type="ECO:0000256" key="1">
    <source>
        <dbReference type="SAM" id="Phobius"/>
    </source>
</evidence>
<keyword evidence="4" id="KW-1185">Reference proteome</keyword>
<proteinExistence type="predicted"/>
<feature type="domain" description="Glycosyltransferase 2-like" evidence="2">
    <location>
        <begin position="9"/>
        <end position="154"/>
    </location>
</feature>